<evidence type="ECO:0008006" key="3">
    <source>
        <dbReference type="Google" id="ProtNLM"/>
    </source>
</evidence>
<accession>A0A0R2NM40</accession>
<dbReference type="Proteomes" id="UP000051249">
    <property type="component" value="Unassembled WGS sequence"/>
</dbReference>
<sequence length="124" mass="14410">MSNQSYDPKKVQLFFNSYYKDRGVIKWQGYYLSDHTSALNKQAKEKAKRAAVIIPDQMSTSDISDCLQQAVIKRYPIHIQTNTKNKNGEFEPEFYGYIQGYDEDLLFLSSDIVIELDNIRSVNK</sequence>
<evidence type="ECO:0000313" key="1">
    <source>
        <dbReference type="EMBL" id="KRO25101.1"/>
    </source>
</evidence>
<evidence type="ECO:0000313" key="2">
    <source>
        <dbReference type="Proteomes" id="UP000051249"/>
    </source>
</evidence>
<dbReference type="OrthoDB" id="1644322at2"/>
<name>A0A0R2NM40_9LACO</name>
<dbReference type="PATRIC" id="fig|480391.4.peg.439"/>
<protein>
    <recommendedName>
        <fullName evidence="3">DNA-directed RNA polymerase beta subunit</fullName>
    </recommendedName>
</protein>
<proteinExistence type="predicted"/>
<comment type="caution">
    <text evidence="1">The sequence shown here is derived from an EMBL/GenBank/DDBJ whole genome shotgun (WGS) entry which is preliminary data.</text>
</comment>
<dbReference type="EMBL" id="JQCQ01000016">
    <property type="protein sequence ID" value="KRO25101.1"/>
    <property type="molecule type" value="Genomic_DNA"/>
</dbReference>
<keyword evidence="2" id="KW-1185">Reference proteome</keyword>
<reference evidence="1 2" key="1">
    <citation type="journal article" date="2015" name="Genome Announc.">
        <title>Expanding the biotechnology potential of lactobacilli through comparative genomics of 213 strains and associated genera.</title>
        <authorList>
            <person name="Sun Z."/>
            <person name="Harris H.M."/>
            <person name="McCann A."/>
            <person name="Guo C."/>
            <person name="Argimon S."/>
            <person name="Zhang W."/>
            <person name="Yang X."/>
            <person name="Jeffery I.B."/>
            <person name="Cooney J.C."/>
            <person name="Kagawa T.F."/>
            <person name="Liu W."/>
            <person name="Song Y."/>
            <person name="Salvetti E."/>
            <person name="Wrobel A."/>
            <person name="Rasinkangas P."/>
            <person name="Parkhill J."/>
            <person name="Rea M.C."/>
            <person name="O'Sullivan O."/>
            <person name="Ritari J."/>
            <person name="Douillard F.P."/>
            <person name="Paul Ross R."/>
            <person name="Yang R."/>
            <person name="Briner A.E."/>
            <person name="Felis G.E."/>
            <person name="de Vos W.M."/>
            <person name="Barrangou R."/>
            <person name="Klaenhammer T.R."/>
            <person name="Caufield P.W."/>
            <person name="Cui Y."/>
            <person name="Zhang H."/>
            <person name="O'Toole P.W."/>
        </authorList>
    </citation>
    <scope>NUCLEOTIDE SEQUENCE [LARGE SCALE GENOMIC DNA]</scope>
    <source>
        <strain evidence="1 2">DSM 23026</strain>
    </source>
</reference>
<dbReference type="AlphaFoldDB" id="A0A0R2NM40"/>
<dbReference type="RefSeq" id="WP_057799424.1">
    <property type="nucleotide sequence ID" value="NZ_BJZZ01000016.1"/>
</dbReference>
<organism evidence="1 2">
    <name type="scientific">Pediococcus argentinicus</name>
    <dbReference type="NCBI Taxonomy" id="480391"/>
    <lineage>
        <taxon>Bacteria</taxon>
        <taxon>Bacillati</taxon>
        <taxon>Bacillota</taxon>
        <taxon>Bacilli</taxon>
        <taxon>Lactobacillales</taxon>
        <taxon>Lactobacillaceae</taxon>
        <taxon>Pediococcus</taxon>
    </lineage>
</organism>
<gene>
    <name evidence="1" type="ORF">IV88_GL000434</name>
</gene>